<dbReference type="EMBL" id="GBXM01010285">
    <property type="protein sequence ID" value="JAH98292.1"/>
    <property type="molecule type" value="Transcribed_RNA"/>
</dbReference>
<dbReference type="AlphaFoldDB" id="A0A0E9X6F5"/>
<proteinExistence type="predicted"/>
<evidence type="ECO:0000313" key="1">
    <source>
        <dbReference type="EMBL" id="JAH98292.1"/>
    </source>
</evidence>
<reference evidence="1" key="2">
    <citation type="journal article" date="2015" name="Fish Shellfish Immunol.">
        <title>Early steps in the European eel (Anguilla anguilla)-Vibrio vulnificus interaction in the gills: Role of the RtxA13 toxin.</title>
        <authorList>
            <person name="Callol A."/>
            <person name="Pajuelo D."/>
            <person name="Ebbesson L."/>
            <person name="Teles M."/>
            <person name="MacKenzie S."/>
            <person name="Amaro C."/>
        </authorList>
    </citation>
    <scope>NUCLEOTIDE SEQUENCE</scope>
</reference>
<sequence>MPYDLNPFRVPAFSSHPCYETVPVVEAEAEYEFSSKTVELYIAVCLLVKRGLECVISYQGQLFQM</sequence>
<organism evidence="1">
    <name type="scientific">Anguilla anguilla</name>
    <name type="common">European freshwater eel</name>
    <name type="synonym">Muraena anguilla</name>
    <dbReference type="NCBI Taxonomy" id="7936"/>
    <lineage>
        <taxon>Eukaryota</taxon>
        <taxon>Metazoa</taxon>
        <taxon>Chordata</taxon>
        <taxon>Craniata</taxon>
        <taxon>Vertebrata</taxon>
        <taxon>Euteleostomi</taxon>
        <taxon>Actinopterygii</taxon>
        <taxon>Neopterygii</taxon>
        <taxon>Teleostei</taxon>
        <taxon>Anguilliformes</taxon>
        <taxon>Anguillidae</taxon>
        <taxon>Anguilla</taxon>
    </lineage>
</organism>
<protein>
    <submittedName>
        <fullName evidence="1">Uncharacterized protein</fullName>
    </submittedName>
</protein>
<name>A0A0E9X6F5_ANGAN</name>
<reference evidence="1" key="1">
    <citation type="submission" date="2014-11" db="EMBL/GenBank/DDBJ databases">
        <authorList>
            <person name="Amaro Gonzalez C."/>
        </authorList>
    </citation>
    <scope>NUCLEOTIDE SEQUENCE</scope>
</reference>
<accession>A0A0E9X6F5</accession>